<protein>
    <recommendedName>
        <fullName evidence="1">DNA mismatch repair protein MutS-like N-terminal domain-containing protein</fullName>
    </recommendedName>
</protein>
<dbReference type="Gene3D" id="3.40.1170.10">
    <property type="entry name" value="DNA repair protein MutS, domain I"/>
    <property type="match status" value="1"/>
</dbReference>
<accession>K9E8D1</accession>
<dbReference type="GO" id="GO:0006298">
    <property type="term" value="P:mismatch repair"/>
    <property type="evidence" value="ECO:0007669"/>
    <property type="project" value="InterPro"/>
</dbReference>
<reference evidence="2 3" key="1">
    <citation type="submission" date="2012-09" db="EMBL/GenBank/DDBJ databases">
        <title>The Genome Sequence of Bacteroides oleiciplenus YIT 12058.</title>
        <authorList>
            <consortium name="The Broad Institute Genome Sequencing Platform"/>
            <person name="Earl A."/>
            <person name="Ward D."/>
            <person name="Feldgarden M."/>
            <person name="Gevers D."/>
            <person name="Morotomi M."/>
            <person name="Walker B."/>
            <person name="Young S.K."/>
            <person name="Zeng Q."/>
            <person name="Gargeya S."/>
            <person name="Fitzgerald M."/>
            <person name="Haas B."/>
            <person name="Abouelleil A."/>
            <person name="Alvarado L."/>
            <person name="Arachchi H.M."/>
            <person name="Berlin A.M."/>
            <person name="Chapman S.B."/>
            <person name="Goldberg J."/>
            <person name="Griggs A."/>
            <person name="Gujja S."/>
            <person name="Hansen M."/>
            <person name="Howarth C."/>
            <person name="Imamovic A."/>
            <person name="Larimer J."/>
            <person name="McCowen C."/>
            <person name="Montmayeur A."/>
            <person name="Murphy C."/>
            <person name="Neiman D."/>
            <person name="Pearson M."/>
            <person name="Priest M."/>
            <person name="Roberts A."/>
            <person name="Saif S."/>
            <person name="Shea T."/>
            <person name="Sisk P."/>
            <person name="Sykes S."/>
            <person name="Wortman J."/>
            <person name="Nusbaum C."/>
            <person name="Birren B."/>
        </authorList>
    </citation>
    <scope>NUCLEOTIDE SEQUENCE [LARGE SCALE GENOMIC DNA]</scope>
    <source>
        <strain evidence="2 3">YIT 12058</strain>
    </source>
</reference>
<dbReference type="InterPro" id="IPR007695">
    <property type="entry name" value="DNA_mismatch_repair_MutS-lik_N"/>
</dbReference>
<dbReference type="Pfam" id="PF01624">
    <property type="entry name" value="MutS_I"/>
    <property type="match status" value="1"/>
</dbReference>
<evidence type="ECO:0000259" key="1">
    <source>
        <dbReference type="Pfam" id="PF01624"/>
    </source>
</evidence>
<evidence type="ECO:0000313" key="2">
    <source>
        <dbReference type="EMBL" id="EKU92131.1"/>
    </source>
</evidence>
<dbReference type="InterPro" id="IPR016151">
    <property type="entry name" value="DNA_mismatch_repair_MutS_N"/>
</dbReference>
<proteinExistence type="predicted"/>
<dbReference type="eggNOG" id="ENOG5033X4T">
    <property type="taxonomic scope" value="Bacteria"/>
</dbReference>
<sequence length="110" mass="13360">MNDSIIRNIVNNEHIMDKYTQMKRKHGNDMIILFRVGEYFETYFEDSRIVSVIFGLDRILLEKHFYYVIYATRIPEKELEYFRNTLYFRGYGTIISDRIRGNGVHKMHLK</sequence>
<feature type="domain" description="DNA mismatch repair protein MutS-like N-terminal" evidence="1">
    <location>
        <begin position="15"/>
        <end position="94"/>
    </location>
</feature>
<dbReference type="STRING" id="742727.HMPREF9447_00581"/>
<dbReference type="RefSeq" id="WP_009127886.1">
    <property type="nucleotide sequence ID" value="NZ_JH992940.1"/>
</dbReference>
<dbReference type="SUPFAM" id="SSF55271">
    <property type="entry name" value="DNA repair protein MutS, domain I"/>
    <property type="match status" value="1"/>
</dbReference>
<dbReference type="Proteomes" id="UP000009872">
    <property type="component" value="Unassembled WGS sequence"/>
</dbReference>
<dbReference type="AlphaFoldDB" id="K9E8D1"/>
<keyword evidence="3" id="KW-1185">Reference proteome</keyword>
<organism evidence="2 3">
    <name type="scientific">Bacteroides oleiciplenus YIT 12058</name>
    <dbReference type="NCBI Taxonomy" id="742727"/>
    <lineage>
        <taxon>Bacteria</taxon>
        <taxon>Pseudomonadati</taxon>
        <taxon>Bacteroidota</taxon>
        <taxon>Bacteroidia</taxon>
        <taxon>Bacteroidales</taxon>
        <taxon>Bacteroidaceae</taxon>
        <taxon>Bacteroides</taxon>
    </lineage>
</organism>
<gene>
    <name evidence="2" type="ORF">HMPREF9447_00581</name>
</gene>
<evidence type="ECO:0000313" key="3">
    <source>
        <dbReference type="Proteomes" id="UP000009872"/>
    </source>
</evidence>
<dbReference type="PATRIC" id="fig|742727.4.peg.582"/>
<dbReference type="GO" id="GO:0005524">
    <property type="term" value="F:ATP binding"/>
    <property type="evidence" value="ECO:0007669"/>
    <property type="project" value="InterPro"/>
</dbReference>
<dbReference type="HOGENOM" id="CLU_2165913_0_0_10"/>
<dbReference type="GO" id="GO:0030983">
    <property type="term" value="F:mismatched DNA binding"/>
    <property type="evidence" value="ECO:0007669"/>
    <property type="project" value="InterPro"/>
</dbReference>
<name>K9E8D1_9BACE</name>
<dbReference type="EMBL" id="ADLF01000002">
    <property type="protein sequence ID" value="EKU92131.1"/>
    <property type="molecule type" value="Genomic_DNA"/>
</dbReference>
<comment type="caution">
    <text evidence="2">The sequence shown here is derived from an EMBL/GenBank/DDBJ whole genome shotgun (WGS) entry which is preliminary data.</text>
</comment>